<sequence>MLLSTGDKKTMVLDTIKRYWNLRYGHIRFRLMDICCLTYMALIGFLLIFFHKTVTNWSLYVFIHAAIVISILEIVRLGEKYPDKKILLILRMFYPIAIMLYGWEELEILVPMFFGSYWATDMIVSWDKLIFGVHPTIWVQQFYQP</sequence>
<feature type="non-terminal residue" evidence="2">
    <location>
        <position position="145"/>
    </location>
</feature>
<comment type="caution">
    <text evidence="2">The sequence shown here is derived from an EMBL/GenBank/DDBJ whole genome shotgun (WGS) entry which is preliminary data.</text>
</comment>
<feature type="transmembrane region" description="Helical" evidence="1">
    <location>
        <begin position="86"/>
        <end position="103"/>
    </location>
</feature>
<gene>
    <name evidence="2" type="ORF">S03H2_10957</name>
</gene>
<evidence type="ECO:0000313" key="2">
    <source>
        <dbReference type="EMBL" id="GAH38865.1"/>
    </source>
</evidence>
<proteinExistence type="predicted"/>
<reference evidence="2" key="1">
    <citation type="journal article" date="2014" name="Front. Microbiol.">
        <title>High frequency of phylogenetically diverse reductive dehalogenase-homologous genes in deep subseafloor sedimentary metagenomes.</title>
        <authorList>
            <person name="Kawai M."/>
            <person name="Futagami T."/>
            <person name="Toyoda A."/>
            <person name="Takaki Y."/>
            <person name="Nishi S."/>
            <person name="Hori S."/>
            <person name="Arai W."/>
            <person name="Tsubouchi T."/>
            <person name="Morono Y."/>
            <person name="Uchiyama I."/>
            <person name="Ito T."/>
            <person name="Fujiyama A."/>
            <person name="Inagaki F."/>
            <person name="Takami H."/>
        </authorList>
    </citation>
    <scope>NUCLEOTIDE SEQUENCE</scope>
    <source>
        <strain evidence="2">Expedition CK06-06</strain>
    </source>
</reference>
<evidence type="ECO:0000256" key="1">
    <source>
        <dbReference type="SAM" id="Phobius"/>
    </source>
</evidence>
<dbReference type="AlphaFoldDB" id="X1G234"/>
<keyword evidence="1" id="KW-0812">Transmembrane</keyword>
<accession>X1G234</accession>
<protein>
    <submittedName>
        <fullName evidence="2">Uncharacterized protein</fullName>
    </submittedName>
</protein>
<feature type="transmembrane region" description="Helical" evidence="1">
    <location>
        <begin position="31"/>
        <end position="51"/>
    </location>
</feature>
<feature type="transmembrane region" description="Helical" evidence="1">
    <location>
        <begin position="57"/>
        <end position="74"/>
    </location>
</feature>
<keyword evidence="1" id="KW-0472">Membrane</keyword>
<dbReference type="EMBL" id="BARU01005611">
    <property type="protein sequence ID" value="GAH38865.1"/>
    <property type="molecule type" value="Genomic_DNA"/>
</dbReference>
<name>X1G234_9ZZZZ</name>
<organism evidence="2">
    <name type="scientific">marine sediment metagenome</name>
    <dbReference type="NCBI Taxonomy" id="412755"/>
    <lineage>
        <taxon>unclassified sequences</taxon>
        <taxon>metagenomes</taxon>
        <taxon>ecological metagenomes</taxon>
    </lineage>
</organism>
<keyword evidence="1" id="KW-1133">Transmembrane helix</keyword>